<evidence type="ECO:0000256" key="13">
    <source>
        <dbReference type="SAM" id="Phobius"/>
    </source>
</evidence>
<keyword evidence="5 13" id="KW-0812">Transmembrane</keyword>
<dbReference type="OrthoDB" id="9796672at2"/>
<keyword evidence="6 13" id="KW-1133">Transmembrane helix</keyword>
<evidence type="ECO:0000256" key="10">
    <source>
        <dbReference type="ARBA" id="ARBA00023264"/>
    </source>
</evidence>
<dbReference type="InterPro" id="IPR050324">
    <property type="entry name" value="CDP-alcohol_PTase-I"/>
</dbReference>
<keyword evidence="4 12" id="KW-0808">Transferase</keyword>
<organism evidence="14 15">
    <name type="scientific">Clavibacter lycopersici</name>
    <dbReference type="NCBI Taxonomy" id="2301718"/>
    <lineage>
        <taxon>Bacteria</taxon>
        <taxon>Bacillati</taxon>
        <taxon>Actinomycetota</taxon>
        <taxon>Actinomycetes</taxon>
        <taxon>Micrococcales</taxon>
        <taxon>Microbacteriaceae</taxon>
        <taxon>Clavibacter</taxon>
    </lineage>
</organism>
<dbReference type="InterPro" id="IPR048254">
    <property type="entry name" value="CDP_ALCOHOL_P_TRANSF_CS"/>
</dbReference>
<dbReference type="PIRSF" id="PIRSF000847">
    <property type="entry name" value="Phos_ph_gly_syn"/>
    <property type="match status" value="1"/>
</dbReference>
<reference evidence="14 15" key="1">
    <citation type="submission" date="2018-08" db="EMBL/GenBank/DDBJ databases">
        <title>Genome Sequence of Clavibacter michiganensis Subspecies type strains, and the Atypical Peach-Colored Strains Isolated from Tomato.</title>
        <authorList>
            <person name="Osdaghi E."/>
            <person name="Portier P."/>
            <person name="Briand M."/>
            <person name="Jacques M.-A."/>
        </authorList>
    </citation>
    <scope>NUCLEOTIDE SEQUENCE [LARGE SCALE GENOMIC DNA]</scope>
    <source>
        <strain evidence="14 15">CFBP 8615</strain>
    </source>
</reference>
<comment type="similarity">
    <text evidence="2 12">Belongs to the CDP-alcohol phosphatidyltransferase class-I family.</text>
</comment>
<dbReference type="UniPathway" id="UPA00085"/>
<evidence type="ECO:0000256" key="9">
    <source>
        <dbReference type="ARBA" id="ARBA00023209"/>
    </source>
</evidence>
<name>A0A399SSQ8_9MICO</name>
<dbReference type="GO" id="GO:0016020">
    <property type="term" value="C:membrane"/>
    <property type="evidence" value="ECO:0007669"/>
    <property type="project" value="UniProtKB-SubCell"/>
</dbReference>
<sequence length="209" mass="21948">MADRSPSGATGTGAPRVWRAGDSPASPWNVANVLTIVRILLAPVFVVLLAADDGADGGLRYAAAALFVVAIATDGVDGHIARSRDLVTDLGKILDPIADKVLTGAALVMLSVLGELPWWVTIVILVRELGITAYRFAVLRDRVVAASRGGKLKTVAQAVAISVALLPLWDVVGDGMHVVNTVLMSIAFVLTVLSGLDYMRQALRAERAS</sequence>
<feature type="transmembrane region" description="Helical" evidence="13">
    <location>
        <begin position="58"/>
        <end position="76"/>
    </location>
</feature>
<accession>A0A399SSQ8</accession>
<evidence type="ECO:0000256" key="6">
    <source>
        <dbReference type="ARBA" id="ARBA00022989"/>
    </source>
</evidence>
<comment type="caution">
    <text evidence="14">The sequence shown here is derived from an EMBL/GenBank/DDBJ whole genome shotgun (WGS) entry which is preliminary data.</text>
</comment>
<evidence type="ECO:0000256" key="4">
    <source>
        <dbReference type="ARBA" id="ARBA00022679"/>
    </source>
</evidence>
<dbReference type="InterPro" id="IPR043130">
    <property type="entry name" value="CDP-OH_PTrfase_TM_dom"/>
</dbReference>
<comment type="subcellular location">
    <subcellularLocation>
        <location evidence="1">Membrane</location>
        <topology evidence="1">Multi-pass membrane protein</topology>
    </subcellularLocation>
</comment>
<dbReference type="GO" id="GO:0008444">
    <property type="term" value="F:CDP-diacylglycerol-glycerol-3-phosphate 3-phosphatidyltransferase activity"/>
    <property type="evidence" value="ECO:0007669"/>
    <property type="project" value="UniProtKB-UniRule"/>
</dbReference>
<evidence type="ECO:0000256" key="11">
    <source>
        <dbReference type="NCBIfam" id="TIGR00560"/>
    </source>
</evidence>
<evidence type="ECO:0000256" key="12">
    <source>
        <dbReference type="RuleBase" id="RU003750"/>
    </source>
</evidence>
<dbReference type="AlphaFoldDB" id="A0A399SSQ8"/>
<evidence type="ECO:0000256" key="7">
    <source>
        <dbReference type="ARBA" id="ARBA00023098"/>
    </source>
</evidence>
<keyword evidence="9" id="KW-0594">Phospholipid biosynthesis</keyword>
<feature type="transmembrane region" description="Helical" evidence="13">
    <location>
        <begin position="30"/>
        <end position="51"/>
    </location>
</feature>
<dbReference type="EMBL" id="QWGT01000270">
    <property type="protein sequence ID" value="RIJ47096.1"/>
    <property type="molecule type" value="Genomic_DNA"/>
</dbReference>
<keyword evidence="7" id="KW-0443">Lipid metabolism</keyword>
<dbReference type="GO" id="GO:0046474">
    <property type="term" value="P:glycerophospholipid biosynthetic process"/>
    <property type="evidence" value="ECO:0007669"/>
    <property type="project" value="TreeGrafter"/>
</dbReference>
<dbReference type="InterPro" id="IPR004570">
    <property type="entry name" value="Phosphatidylglycerol_P_synth"/>
</dbReference>
<evidence type="ECO:0000256" key="8">
    <source>
        <dbReference type="ARBA" id="ARBA00023136"/>
    </source>
</evidence>
<dbReference type="PANTHER" id="PTHR14269:SF52">
    <property type="entry name" value="PHOSPHATIDYLGLYCEROPHOSPHATE SYNTHASE-RELATED"/>
    <property type="match status" value="1"/>
</dbReference>
<dbReference type="NCBIfam" id="TIGR00560">
    <property type="entry name" value="pgsA"/>
    <property type="match status" value="1"/>
</dbReference>
<evidence type="ECO:0000256" key="5">
    <source>
        <dbReference type="ARBA" id="ARBA00022692"/>
    </source>
</evidence>
<dbReference type="Gene3D" id="1.20.120.1760">
    <property type="match status" value="1"/>
</dbReference>
<keyword evidence="10" id="KW-1208">Phospholipid metabolism</keyword>
<dbReference type="InterPro" id="IPR000462">
    <property type="entry name" value="CDP-OH_P_trans"/>
</dbReference>
<protein>
    <recommendedName>
        <fullName evidence="11">CDP-diacylglycerol--glycerol-3-phosphate 3-phosphatidyltransferase</fullName>
        <ecNumber evidence="11">2.7.8.5</ecNumber>
    </recommendedName>
</protein>
<evidence type="ECO:0000256" key="3">
    <source>
        <dbReference type="ARBA" id="ARBA00022516"/>
    </source>
</evidence>
<feature type="transmembrane region" description="Helical" evidence="13">
    <location>
        <begin position="155"/>
        <end position="172"/>
    </location>
</feature>
<dbReference type="Proteomes" id="UP000266484">
    <property type="component" value="Unassembled WGS sequence"/>
</dbReference>
<dbReference type="PROSITE" id="PS00379">
    <property type="entry name" value="CDP_ALCOHOL_P_TRANSF"/>
    <property type="match status" value="1"/>
</dbReference>
<dbReference type="Pfam" id="PF01066">
    <property type="entry name" value="CDP-OH_P_transf"/>
    <property type="match status" value="1"/>
</dbReference>
<evidence type="ECO:0000256" key="2">
    <source>
        <dbReference type="ARBA" id="ARBA00010441"/>
    </source>
</evidence>
<dbReference type="EC" id="2.7.8.5" evidence="11"/>
<keyword evidence="8 13" id="KW-0472">Membrane</keyword>
<evidence type="ECO:0000313" key="14">
    <source>
        <dbReference type="EMBL" id="RIJ47096.1"/>
    </source>
</evidence>
<dbReference type="RefSeq" id="WP_119382801.1">
    <property type="nucleotide sequence ID" value="NZ_QWGT01000270.1"/>
</dbReference>
<keyword evidence="3" id="KW-0444">Lipid biosynthesis</keyword>
<evidence type="ECO:0000256" key="1">
    <source>
        <dbReference type="ARBA" id="ARBA00004141"/>
    </source>
</evidence>
<gene>
    <name evidence="14" type="primary">pgsA</name>
    <name evidence="14" type="ORF">DZG00_13615</name>
</gene>
<feature type="transmembrane region" description="Helical" evidence="13">
    <location>
        <begin position="178"/>
        <end position="199"/>
    </location>
</feature>
<proteinExistence type="inferred from homology"/>
<keyword evidence="15" id="KW-1185">Reference proteome</keyword>
<dbReference type="PANTHER" id="PTHR14269">
    <property type="entry name" value="CDP-DIACYLGLYCEROL--GLYCEROL-3-PHOSPHATE 3-PHOSPHATIDYLTRANSFERASE-RELATED"/>
    <property type="match status" value="1"/>
</dbReference>
<evidence type="ECO:0000313" key="15">
    <source>
        <dbReference type="Proteomes" id="UP000266484"/>
    </source>
</evidence>